<feature type="transmembrane region" description="Helical" evidence="2">
    <location>
        <begin position="153"/>
        <end position="173"/>
    </location>
</feature>
<comment type="caution">
    <text evidence="3">The sequence shown here is derived from an EMBL/GenBank/DDBJ whole genome shotgun (WGS) entry which is preliminary data.</text>
</comment>
<evidence type="ECO:0000313" key="3">
    <source>
        <dbReference type="EMBL" id="KAF9524067.1"/>
    </source>
</evidence>
<keyword evidence="2" id="KW-0472">Membrane</keyword>
<dbReference type="AlphaFoldDB" id="A0A9P6E7T8"/>
<feature type="region of interest" description="Disordered" evidence="1">
    <location>
        <begin position="104"/>
        <end position="137"/>
    </location>
</feature>
<feature type="transmembrane region" description="Helical" evidence="2">
    <location>
        <begin position="179"/>
        <end position="199"/>
    </location>
</feature>
<keyword evidence="2" id="KW-0812">Transmembrane</keyword>
<gene>
    <name evidence="3" type="ORF">CPB83DRAFT_861836</name>
</gene>
<dbReference type="Proteomes" id="UP000807306">
    <property type="component" value="Unassembled WGS sequence"/>
</dbReference>
<accession>A0A9P6E7T8</accession>
<organism evidence="3 4">
    <name type="scientific">Crepidotus variabilis</name>
    <dbReference type="NCBI Taxonomy" id="179855"/>
    <lineage>
        <taxon>Eukaryota</taxon>
        <taxon>Fungi</taxon>
        <taxon>Dikarya</taxon>
        <taxon>Basidiomycota</taxon>
        <taxon>Agaricomycotina</taxon>
        <taxon>Agaricomycetes</taxon>
        <taxon>Agaricomycetidae</taxon>
        <taxon>Agaricales</taxon>
        <taxon>Agaricineae</taxon>
        <taxon>Crepidotaceae</taxon>
        <taxon>Crepidotus</taxon>
    </lineage>
</organism>
<keyword evidence="2" id="KW-1133">Transmembrane helix</keyword>
<evidence type="ECO:0000256" key="2">
    <source>
        <dbReference type="SAM" id="Phobius"/>
    </source>
</evidence>
<name>A0A9P6E7T8_9AGAR</name>
<reference evidence="3" key="1">
    <citation type="submission" date="2020-11" db="EMBL/GenBank/DDBJ databases">
        <authorList>
            <consortium name="DOE Joint Genome Institute"/>
            <person name="Ahrendt S."/>
            <person name="Riley R."/>
            <person name="Andreopoulos W."/>
            <person name="Labutti K."/>
            <person name="Pangilinan J."/>
            <person name="Ruiz-Duenas F.J."/>
            <person name="Barrasa J.M."/>
            <person name="Sanchez-Garcia M."/>
            <person name="Camarero S."/>
            <person name="Miyauchi S."/>
            <person name="Serrano A."/>
            <person name="Linde D."/>
            <person name="Babiker R."/>
            <person name="Drula E."/>
            <person name="Ayuso-Fernandez I."/>
            <person name="Pacheco R."/>
            <person name="Padilla G."/>
            <person name="Ferreira P."/>
            <person name="Barriuso J."/>
            <person name="Kellner H."/>
            <person name="Castanera R."/>
            <person name="Alfaro M."/>
            <person name="Ramirez L."/>
            <person name="Pisabarro A.G."/>
            <person name="Kuo A."/>
            <person name="Tritt A."/>
            <person name="Lipzen A."/>
            <person name="He G."/>
            <person name="Yan M."/>
            <person name="Ng V."/>
            <person name="Cullen D."/>
            <person name="Martin F."/>
            <person name="Rosso M.-N."/>
            <person name="Henrissat B."/>
            <person name="Hibbett D."/>
            <person name="Martinez A.T."/>
            <person name="Grigoriev I.V."/>
        </authorList>
    </citation>
    <scope>NUCLEOTIDE SEQUENCE</scope>
    <source>
        <strain evidence="3">CBS 506.95</strain>
    </source>
</reference>
<evidence type="ECO:0000313" key="4">
    <source>
        <dbReference type="Proteomes" id="UP000807306"/>
    </source>
</evidence>
<dbReference type="EMBL" id="MU157905">
    <property type="protein sequence ID" value="KAF9524067.1"/>
    <property type="molecule type" value="Genomic_DNA"/>
</dbReference>
<evidence type="ECO:0000256" key="1">
    <source>
        <dbReference type="SAM" id="MobiDB-lite"/>
    </source>
</evidence>
<protein>
    <submittedName>
        <fullName evidence="3">Uncharacterized protein</fullName>
    </submittedName>
</protein>
<proteinExistence type="predicted"/>
<sequence>MCYTFLQRQTHIRALNAQIAFLRQQLPGNTVPMTFSQDLKELDGEYQALLQYQKQKTTDLQSRIDDLRVRYNLDHVPTPRSSRNLLASLEIELCDLQSERRRQIEGEQKQNAPPEKELTELESKEKDKQRAHELERLDRETSYRLELGKRQQFADTMMSVIQTAAVAGVAYFATPLIVGAAATTLTCVGVAAAAAVAYVGGQHAKPRKTIEAQAYPYRKSASMFRRLIEGPYSVEEPDD</sequence>
<keyword evidence="4" id="KW-1185">Reference proteome</keyword>